<comment type="caution">
    <text evidence="7">The sequence shown here is derived from an EMBL/GenBank/DDBJ whole genome shotgun (WGS) entry which is preliminary data.</text>
</comment>
<dbReference type="EMBL" id="JBBNAE010000008">
    <property type="protein sequence ID" value="KAK9101972.1"/>
    <property type="molecule type" value="Genomic_DNA"/>
</dbReference>
<evidence type="ECO:0000256" key="6">
    <source>
        <dbReference type="RuleBase" id="RU367044"/>
    </source>
</evidence>
<name>A0AAP0F3V7_9MAGN</name>
<dbReference type="Pfam" id="PF05938">
    <property type="entry name" value="Self-incomp_S1"/>
    <property type="match status" value="1"/>
</dbReference>
<keyword evidence="4 6" id="KW-0964">Secreted</keyword>
<dbReference type="GO" id="GO:0005576">
    <property type="term" value="C:extracellular region"/>
    <property type="evidence" value="ECO:0007669"/>
    <property type="project" value="UniProtKB-SubCell"/>
</dbReference>
<evidence type="ECO:0000313" key="7">
    <source>
        <dbReference type="EMBL" id="KAK9101972.1"/>
    </source>
</evidence>
<evidence type="ECO:0000313" key="8">
    <source>
        <dbReference type="Proteomes" id="UP001417504"/>
    </source>
</evidence>
<evidence type="ECO:0000256" key="5">
    <source>
        <dbReference type="ARBA" id="ARBA00022729"/>
    </source>
</evidence>
<reference evidence="7 8" key="1">
    <citation type="submission" date="2024-01" db="EMBL/GenBank/DDBJ databases">
        <title>Genome assemblies of Stephania.</title>
        <authorList>
            <person name="Yang L."/>
        </authorList>
    </citation>
    <scope>NUCLEOTIDE SEQUENCE [LARGE SCALE GENOMIC DNA]</scope>
    <source>
        <strain evidence="7">QJT</strain>
        <tissue evidence="7">Leaf</tissue>
    </source>
</reference>
<organism evidence="7 8">
    <name type="scientific">Stephania japonica</name>
    <dbReference type="NCBI Taxonomy" id="461633"/>
    <lineage>
        <taxon>Eukaryota</taxon>
        <taxon>Viridiplantae</taxon>
        <taxon>Streptophyta</taxon>
        <taxon>Embryophyta</taxon>
        <taxon>Tracheophyta</taxon>
        <taxon>Spermatophyta</taxon>
        <taxon>Magnoliopsida</taxon>
        <taxon>Ranunculales</taxon>
        <taxon>Menispermaceae</taxon>
        <taxon>Menispermoideae</taxon>
        <taxon>Cissampelideae</taxon>
        <taxon>Stephania</taxon>
    </lineage>
</organism>
<evidence type="ECO:0000256" key="1">
    <source>
        <dbReference type="ARBA" id="ARBA00004613"/>
    </source>
</evidence>
<dbReference type="PANTHER" id="PTHR31232:SF155">
    <property type="entry name" value="PLANT SELF-INCOMPATIBILITY PROTEIN S1 FAMILY"/>
    <property type="match status" value="1"/>
</dbReference>
<dbReference type="InterPro" id="IPR010264">
    <property type="entry name" value="Self-incomp_S1"/>
</dbReference>
<keyword evidence="5 6" id="KW-0732">Signal</keyword>
<dbReference type="PANTHER" id="PTHR31232">
    <property type="match status" value="1"/>
</dbReference>
<comment type="similarity">
    <text evidence="2 6">Belongs to the plant self-incompatibility (S1) protein family.</text>
</comment>
<comment type="subcellular location">
    <subcellularLocation>
        <location evidence="1 6">Secreted</location>
    </subcellularLocation>
</comment>
<feature type="signal peptide" evidence="6">
    <location>
        <begin position="1"/>
        <end position="30"/>
    </location>
</feature>
<gene>
    <name evidence="7" type="ORF">Sjap_019226</name>
</gene>
<accession>A0AAP0F3V7</accession>
<keyword evidence="8" id="KW-1185">Reference proteome</keyword>
<dbReference type="AlphaFoldDB" id="A0AAP0F3V7"/>
<evidence type="ECO:0000256" key="4">
    <source>
        <dbReference type="ARBA" id="ARBA00022525"/>
    </source>
</evidence>
<keyword evidence="3 6" id="KW-0713">Self-incompatibility</keyword>
<protein>
    <recommendedName>
        <fullName evidence="6">S-protein homolog</fullName>
    </recommendedName>
</protein>
<sequence length="144" mass="15860">MGTAIALNKSSLSFCLVLLVVLSISRTIDGCFTAKVKVQVRNAIPGNYVLSAHCKSGDDDLHERILHFNQGFDWTFCVKPTTLFWCNVVRRDSAGKDQGSGGFQAFNNEARPCGESYCFIDVAADAQGVLKTWSDGFTERVVTW</sequence>
<dbReference type="GO" id="GO:0060320">
    <property type="term" value="P:rejection of self pollen"/>
    <property type="evidence" value="ECO:0007669"/>
    <property type="project" value="UniProtKB-KW"/>
</dbReference>
<evidence type="ECO:0000256" key="2">
    <source>
        <dbReference type="ARBA" id="ARBA00005581"/>
    </source>
</evidence>
<dbReference type="Proteomes" id="UP001417504">
    <property type="component" value="Unassembled WGS sequence"/>
</dbReference>
<evidence type="ECO:0000256" key="3">
    <source>
        <dbReference type="ARBA" id="ARBA00022471"/>
    </source>
</evidence>
<feature type="chain" id="PRO_5042666026" description="S-protein homolog" evidence="6">
    <location>
        <begin position="31"/>
        <end position="144"/>
    </location>
</feature>
<proteinExistence type="inferred from homology"/>